<evidence type="ECO:0000256" key="1">
    <source>
        <dbReference type="SAM" id="MobiDB-lite"/>
    </source>
</evidence>
<keyword evidence="3" id="KW-1185">Reference proteome</keyword>
<reference evidence="2 3" key="1">
    <citation type="submission" date="2020-08" db="EMBL/GenBank/DDBJ databases">
        <title>Sequencing the genomes of 1000 actinobacteria strains.</title>
        <authorList>
            <person name="Klenk H.-P."/>
        </authorList>
    </citation>
    <scope>NUCLEOTIDE SEQUENCE [LARGE SCALE GENOMIC DNA]</scope>
    <source>
        <strain evidence="2 3">DSM 22826</strain>
    </source>
</reference>
<comment type="caution">
    <text evidence="2">The sequence shown here is derived from an EMBL/GenBank/DDBJ whole genome shotgun (WGS) entry which is preliminary data.</text>
</comment>
<dbReference type="Proteomes" id="UP000523000">
    <property type="component" value="Unassembled WGS sequence"/>
</dbReference>
<dbReference type="AlphaFoldDB" id="A0A839QID9"/>
<evidence type="ECO:0000313" key="3">
    <source>
        <dbReference type="Proteomes" id="UP000523000"/>
    </source>
</evidence>
<accession>A0A839QID9</accession>
<protein>
    <submittedName>
        <fullName evidence="2">Uncharacterized protein</fullName>
    </submittedName>
</protein>
<evidence type="ECO:0000313" key="2">
    <source>
        <dbReference type="EMBL" id="MBB2995547.1"/>
    </source>
</evidence>
<organism evidence="2 3">
    <name type="scientific">Paeniglutamicibacter cryotolerans</name>
    <dbReference type="NCBI Taxonomy" id="670079"/>
    <lineage>
        <taxon>Bacteria</taxon>
        <taxon>Bacillati</taxon>
        <taxon>Actinomycetota</taxon>
        <taxon>Actinomycetes</taxon>
        <taxon>Micrococcales</taxon>
        <taxon>Micrococcaceae</taxon>
        <taxon>Paeniglutamicibacter</taxon>
    </lineage>
</organism>
<name>A0A839QID9_9MICC</name>
<sequence>MASFAARFSFVFLALDANPAPVSPSSGTQDAATETMGTVVADSGVRHCPDNAPPSPQCLAPADRAAHRDLPHRRPLPPPSSRGRARRLITI</sequence>
<proteinExistence type="predicted"/>
<gene>
    <name evidence="2" type="ORF">E9229_001738</name>
</gene>
<feature type="region of interest" description="Disordered" evidence="1">
    <location>
        <begin position="43"/>
        <end position="91"/>
    </location>
</feature>
<dbReference type="EMBL" id="JACHVS010000001">
    <property type="protein sequence ID" value="MBB2995547.1"/>
    <property type="molecule type" value="Genomic_DNA"/>
</dbReference>